<gene>
    <name evidence="2" type="ORF">TCAL_02937</name>
</gene>
<dbReference type="EMBL" id="VCGU01000011">
    <property type="protein sequence ID" value="TRY67247.1"/>
    <property type="molecule type" value="Genomic_DNA"/>
</dbReference>
<evidence type="ECO:0000256" key="1">
    <source>
        <dbReference type="SAM" id="Phobius"/>
    </source>
</evidence>
<evidence type="ECO:0000313" key="2">
    <source>
        <dbReference type="EMBL" id="TRY67247.1"/>
    </source>
</evidence>
<sequence>MEHWEKLGAGVLGLLVAVCAIFFVFDRLLKLRNDQRHQQPDSRVGIPMVFRSSAGKSGSQIPREDMERLIYEEYSTEQYEIVLATAETSEKAVAICVYLSDLRVEYYCQRFPECCVNNSEEFSLRNVVGAINLWGPGWNGADSVAILCQDREVVLAVNDASENRIKSILERYAQKFEYGMNFQLGDNFFCSDVDGQEVWESANAIAKRLLDAKTVEDETKVWSSFILEHWERTRRDEKLQDQFHFVPHPGPLSELDEKDIAPLIDI</sequence>
<evidence type="ECO:0000313" key="3">
    <source>
        <dbReference type="Proteomes" id="UP000318571"/>
    </source>
</evidence>
<comment type="caution">
    <text evidence="2">The sequence shown here is derived from an EMBL/GenBank/DDBJ whole genome shotgun (WGS) entry which is preliminary data.</text>
</comment>
<name>A0A553NPB3_TIGCA</name>
<proteinExistence type="predicted"/>
<dbReference type="Proteomes" id="UP000318571">
    <property type="component" value="Chromosome 4"/>
</dbReference>
<keyword evidence="1" id="KW-1133">Transmembrane helix</keyword>
<keyword evidence="1" id="KW-0812">Transmembrane</keyword>
<keyword evidence="1" id="KW-0472">Membrane</keyword>
<dbReference type="AlphaFoldDB" id="A0A553NPB3"/>
<accession>A0A553NPB3</accession>
<reference evidence="2 3" key="1">
    <citation type="journal article" date="2018" name="Nat. Ecol. Evol.">
        <title>Genomic signatures of mitonuclear coevolution across populations of Tigriopus californicus.</title>
        <authorList>
            <person name="Barreto F.S."/>
            <person name="Watson E.T."/>
            <person name="Lima T.G."/>
            <person name="Willett C.S."/>
            <person name="Edmands S."/>
            <person name="Li W."/>
            <person name="Burton R.S."/>
        </authorList>
    </citation>
    <scope>NUCLEOTIDE SEQUENCE [LARGE SCALE GENOMIC DNA]</scope>
    <source>
        <strain evidence="2 3">San Diego</strain>
    </source>
</reference>
<keyword evidence="3" id="KW-1185">Reference proteome</keyword>
<feature type="transmembrane region" description="Helical" evidence="1">
    <location>
        <begin position="6"/>
        <end position="25"/>
    </location>
</feature>
<organism evidence="2 3">
    <name type="scientific">Tigriopus californicus</name>
    <name type="common">Marine copepod</name>
    <dbReference type="NCBI Taxonomy" id="6832"/>
    <lineage>
        <taxon>Eukaryota</taxon>
        <taxon>Metazoa</taxon>
        <taxon>Ecdysozoa</taxon>
        <taxon>Arthropoda</taxon>
        <taxon>Crustacea</taxon>
        <taxon>Multicrustacea</taxon>
        <taxon>Hexanauplia</taxon>
        <taxon>Copepoda</taxon>
        <taxon>Harpacticoida</taxon>
        <taxon>Harpacticidae</taxon>
        <taxon>Tigriopus</taxon>
    </lineage>
</organism>
<protein>
    <submittedName>
        <fullName evidence="2">Uncharacterized protein</fullName>
    </submittedName>
</protein>